<feature type="domain" description="Glycoside hydrolase family 29 N-terminal" evidence="8">
    <location>
        <begin position="146"/>
        <end position="502"/>
    </location>
</feature>
<accession>A0A9P5A6P7</accession>
<dbReference type="PANTHER" id="PTHR10030:SF37">
    <property type="entry name" value="ALPHA-L-FUCOSIDASE-RELATED"/>
    <property type="match status" value="1"/>
</dbReference>
<gene>
    <name evidence="9" type="ORF">FBEOM_13592</name>
</gene>
<keyword evidence="4 7" id="KW-0732">Signal</keyword>
<reference evidence="9" key="2">
    <citation type="submission" date="2020-02" db="EMBL/GenBank/DDBJ databases">
        <title>Identification and distribution of gene clusters putatively required for synthesis of sphingolipid metabolism inhibitors in phylogenetically diverse species of the filamentous fungus Fusarium.</title>
        <authorList>
            <person name="Kim H.-S."/>
            <person name="Busman M."/>
            <person name="Brown D.W."/>
            <person name="Divon H."/>
            <person name="Uhlig S."/>
            <person name="Proctor R.H."/>
        </authorList>
    </citation>
    <scope>NUCLEOTIDE SEQUENCE</scope>
    <source>
        <strain evidence="9">NRRL 25174</strain>
    </source>
</reference>
<dbReference type="GO" id="GO:0016139">
    <property type="term" value="P:glycoside catabolic process"/>
    <property type="evidence" value="ECO:0007669"/>
    <property type="project" value="TreeGrafter"/>
</dbReference>
<comment type="similarity">
    <text evidence="2">Belongs to the glycosyl hydrolase 29 family.</text>
</comment>
<dbReference type="SUPFAM" id="SSF51445">
    <property type="entry name" value="(Trans)glycosidases"/>
    <property type="match status" value="1"/>
</dbReference>
<dbReference type="InterPro" id="IPR017853">
    <property type="entry name" value="GH"/>
</dbReference>
<dbReference type="InterPro" id="IPR057739">
    <property type="entry name" value="Glyco_hydro_29_N"/>
</dbReference>
<organism evidence="9 10">
    <name type="scientific">Fusarium beomiforme</name>
    <dbReference type="NCBI Taxonomy" id="44412"/>
    <lineage>
        <taxon>Eukaryota</taxon>
        <taxon>Fungi</taxon>
        <taxon>Dikarya</taxon>
        <taxon>Ascomycota</taxon>
        <taxon>Pezizomycotina</taxon>
        <taxon>Sordariomycetes</taxon>
        <taxon>Hypocreomycetidae</taxon>
        <taxon>Hypocreales</taxon>
        <taxon>Nectriaceae</taxon>
        <taxon>Fusarium</taxon>
        <taxon>Fusarium burgessii species complex</taxon>
    </lineage>
</organism>
<dbReference type="Proteomes" id="UP000730481">
    <property type="component" value="Unassembled WGS sequence"/>
</dbReference>
<dbReference type="InterPro" id="IPR000933">
    <property type="entry name" value="Glyco_hydro_29"/>
</dbReference>
<dbReference type="PRINTS" id="PR00741">
    <property type="entry name" value="GLHYDRLASE29"/>
</dbReference>
<evidence type="ECO:0000313" key="9">
    <source>
        <dbReference type="EMBL" id="KAF4332603.1"/>
    </source>
</evidence>
<proteinExistence type="inferred from homology"/>
<protein>
    <recommendedName>
        <fullName evidence="3">alpha-L-fucosidase</fullName>
        <ecNumber evidence="3">3.2.1.51</ecNumber>
    </recommendedName>
</protein>
<dbReference type="Pfam" id="PF01120">
    <property type="entry name" value="Alpha_L_fucos"/>
    <property type="match status" value="1"/>
</dbReference>
<dbReference type="OrthoDB" id="6039950at2759"/>
<dbReference type="EMBL" id="PVQB02001025">
    <property type="protein sequence ID" value="KAF4332603.1"/>
    <property type="molecule type" value="Genomic_DNA"/>
</dbReference>
<evidence type="ECO:0000256" key="5">
    <source>
        <dbReference type="ARBA" id="ARBA00022801"/>
    </source>
</evidence>
<evidence type="ECO:0000256" key="7">
    <source>
        <dbReference type="SAM" id="SignalP"/>
    </source>
</evidence>
<comment type="caution">
    <text evidence="9">The sequence shown here is derived from an EMBL/GenBank/DDBJ whole genome shotgun (WGS) entry which is preliminary data.</text>
</comment>
<feature type="signal peptide" evidence="7">
    <location>
        <begin position="1"/>
        <end position="15"/>
    </location>
</feature>
<evidence type="ECO:0000256" key="3">
    <source>
        <dbReference type="ARBA" id="ARBA00012662"/>
    </source>
</evidence>
<comment type="function">
    <text evidence="1">Alpha-L-fucosidase is responsible for hydrolyzing the alpha-1,6-linked fucose joined to the reducing-end N-acetylglucosamine of the carbohydrate moieties of glycoproteins.</text>
</comment>
<dbReference type="PANTHER" id="PTHR10030">
    <property type="entry name" value="ALPHA-L-FUCOSIDASE"/>
    <property type="match status" value="1"/>
</dbReference>
<dbReference type="InterPro" id="IPR016286">
    <property type="entry name" value="FUC_metazoa-typ"/>
</dbReference>
<dbReference type="Gene3D" id="3.20.20.80">
    <property type="entry name" value="Glycosidases"/>
    <property type="match status" value="1"/>
</dbReference>
<evidence type="ECO:0000259" key="8">
    <source>
        <dbReference type="Pfam" id="PF01120"/>
    </source>
</evidence>
<dbReference type="GO" id="GO:0006004">
    <property type="term" value="P:fucose metabolic process"/>
    <property type="evidence" value="ECO:0007669"/>
    <property type="project" value="InterPro"/>
</dbReference>
<keyword evidence="10" id="KW-1185">Reference proteome</keyword>
<feature type="chain" id="PRO_5040360669" description="alpha-L-fucosidase" evidence="7">
    <location>
        <begin position="16"/>
        <end position="603"/>
    </location>
</feature>
<dbReference type="GO" id="GO:0004560">
    <property type="term" value="F:alpha-L-fucosidase activity"/>
    <property type="evidence" value="ECO:0007669"/>
    <property type="project" value="UniProtKB-EC"/>
</dbReference>
<evidence type="ECO:0000256" key="2">
    <source>
        <dbReference type="ARBA" id="ARBA00007951"/>
    </source>
</evidence>
<name>A0A9P5A6P7_9HYPO</name>
<evidence type="ECO:0000256" key="6">
    <source>
        <dbReference type="ARBA" id="ARBA00023295"/>
    </source>
</evidence>
<dbReference type="SMART" id="SM00812">
    <property type="entry name" value="Alpha_L_fucos"/>
    <property type="match status" value="1"/>
</dbReference>
<evidence type="ECO:0000256" key="4">
    <source>
        <dbReference type="ARBA" id="ARBA00022729"/>
    </source>
</evidence>
<dbReference type="AlphaFoldDB" id="A0A9P5A6P7"/>
<keyword evidence="6" id="KW-0326">Glycosidase</keyword>
<keyword evidence="5" id="KW-0378">Hydrolase</keyword>
<reference evidence="9" key="1">
    <citation type="journal article" date="2017" name="Mycologia">
        <title>Fusarium algeriense, sp. nov., a novel toxigenic crown rot pathogen of durum wheat from Algeria is nested in the Fusarium burgessii species complex.</title>
        <authorList>
            <person name="Laraba I."/>
            <person name="Keddad A."/>
            <person name="Boureghda H."/>
            <person name="Abdallah N."/>
            <person name="Vaughan M.M."/>
            <person name="Proctor R.H."/>
            <person name="Busman M."/>
            <person name="O'Donnell K."/>
        </authorList>
    </citation>
    <scope>NUCLEOTIDE SEQUENCE</scope>
    <source>
        <strain evidence="9">NRRL 25174</strain>
    </source>
</reference>
<dbReference type="EC" id="3.2.1.51" evidence="3"/>
<evidence type="ECO:0000256" key="1">
    <source>
        <dbReference type="ARBA" id="ARBA00004071"/>
    </source>
</evidence>
<evidence type="ECO:0000313" key="10">
    <source>
        <dbReference type="Proteomes" id="UP000730481"/>
    </source>
</evidence>
<sequence>MLLGVLSCFLAIVAASPTSNGWSRDERSDTAAPELAISKAALTSKWKEGSDLEQIVELVVTNTGNTSYLTSKDAFKVTVESDDLETVTPGSLIRLAPGQSAIVQVGVTNKDGVTPGTNCDATVVATWDEENNAAKQDFSGPCGVGDFEASESSLSSHLSPDWFQQVKFGIFIHWGLYSVPAYGDGPGPNQDYAEWYGFRMTQPDFPTQTYQYHAKTYGEDFNYDDFINDFTDTAFDPHDWMNLIADAGAQYVVPVTKHHDGWALFNHSESISKRSTVHYGPKRDFIKAILDTAKSEHPDIRRGTYFSMPEWFNPAYVKYGWDQHWKGNYFGRPPTNPYTNKSIPYTGFVEVGDYLTDIQSAQMEALIYDYETEIMWCDIGGPNRAPEVLSAWANWARDHGRQITWNNRCGISGDYDTPEYSSGNFQTRKFESNRGMDPFSFGYNFATPDDDYLSGEDIVLDLVSIVANNGNYLLNIGPKKDGTIIDAMRKNLLDAGSWIKDHADGLFGTSYWSVVQNSGSFRYMTKPDSFFIHHAGQPGRQITVSDPVPWLEGDVVTVVGGTQNGTKVDAQKNENGDLVLNLTDDIVNGDQYVWTFKINYATA</sequence>